<dbReference type="SFLD" id="SFLDG00358">
    <property type="entry name" value="Main_(cytGST)"/>
    <property type="match status" value="1"/>
</dbReference>
<dbReference type="OrthoDB" id="9810080at2"/>
<dbReference type="RefSeq" id="WP_087482858.1">
    <property type="nucleotide sequence ID" value="NZ_AP024883.1"/>
</dbReference>
<dbReference type="InterPro" id="IPR036282">
    <property type="entry name" value="Glutathione-S-Trfase_C_sf"/>
</dbReference>
<dbReference type="GO" id="GO:0004364">
    <property type="term" value="F:glutathione transferase activity"/>
    <property type="evidence" value="ECO:0007669"/>
    <property type="project" value="UniProtKB-EC"/>
</dbReference>
<feature type="domain" description="GST C-terminal" evidence="5">
    <location>
        <begin position="87"/>
        <end position="216"/>
    </location>
</feature>
<evidence type="ECO:0000256" key="2">
    <source>
        <dbReference type="ARBA" id="ARBA00022679"/>
    </source>
</evidence>
<dbReference type="SFLD" id="SFLDS00019">
    <property type="entry name" value="Glutathione_Transferase_(cytos"/>
    <property type="match status" value="1"/>
</dbReference>
<keyword evidence="2 7" id="KW-0808">Transferase</keyword>
<evidence type="ECO:0000313" key="8">
    <source>
        <dbReference type="Proteomes" id="UP000196125"/>
    </source>
</evidence>
<dbReference type="CDD" id="cd03189">
    <property type="entry name" value="GST_C_GTT1_like"/>
    <property type="match status" value="1"/>
</dbReference>
<dbReference type="InterPro" id="IPR004046">
    <property type="entry name" value="GST_C"/>
</dbReference>
<dbReference type="PANTHER" id="PTHR44051">
    <property type="entry name" value="GLUTATHIONE S-TRANSFERASE-RELATED"/>
    <property type="match status" value="1"/>
</dbReference>
<name>A0A1Y6IYY3_9VIBR</name>
<feature type="domain" description="GST N-terminal" evidence="4">
    <location>
        <begin position="1"/>
        <end position="81"/>
    </location>
</feature>
<dbReference type="PANTHER" id="PTHR44051:SF9">
    <property type="entry name" value="GLUTATHIONE S-TRANSFERASE 1"/>
    <property type="match status" value="1"/>
</dbReference>
<evidence type="ECO:0000313" key="9">
    <source>
        <dbReference type="Proteomes" id="UP001283366"/>
    </source>
</evidence>
<dbReference type="Gene3D" id="3.40.30.10">
    <property type="entry name" value="Glutaredoxin"/>
    <property type="match status" value="1"/>
</dbReference>
<evidence type="ECO:0000259" key="5">
    <source>
        <dbReference type="PROSITE" id="PS50405"/>
    </source>
</evidence>
<organism evidence="7 8">
    <name type="scientific">Vibrio mangrovi</name>
    <dbReference type="NCBI Taxonomy" id="474394"/>
    <lineage>
        <taxon>Bacteria</taxon>
        <taxon>Pseudomonadati</taxon>
        <taxon>Pseudomonadota</taxon>
        <taxon>Gammaproteobacteria</taxon>
        <taxon>Vibrionales</taxon>
        <taxon>Vibrionaceae</taxon>
        <taxon>Vibrio</taxon>
    </lineage>
</organism>
<comment type="catalytic activity">
    <reaction evidence="3">
        <text>RX + glutathione = an S-substituted glutathione + a halide anion + H(+)</text>
        <dbReference type="Rhea" id="RHEA:16437"/>
        <dbReference type="ChEBI" id="CHEBI:15378"/>
        <dbReference type="ChEBI" id="CHEBI:16042"/>
        <dbReference type="ChEBI" id="CHEBI:17792"/>
        <dbReference type="ChEBI" id="CHEBI:57925"/>
        <dbReference type="ChEBI" id="CHEBI:90779"/>
        <dbReference type="EC" id="2.5.1.18"/>
    </reaction>
</comment>
<dbReference type="InterPro" id="IPR036249">
    <property type="entry name" value="Thioredoxin-like_sf"/>
</dbReference>
<dbReference type="SUPFAM" id="SSF47616">
    <property type="entry name" value="GST C-terminal domain-like"/>
    <property type="match status" value="1"/>
</dbReference>
<dbReference type="GO" id="GO:0004601">
    <property type="term" value="F:peroxidase activity"/>
    <property type="evidence" value="ECO:0007669"/>
    <property type="project" value="UniProtKB-ARBA"/>
</dbReference>
<dbReference type="InterPro" id="IPR004045">
    <property type="entry name" value="Glutathione_S-Trfase_N"/>
</dbReference>
<dbReference type="CDD" id="cd03046">
    <property type="entry name" value="GST_N_GTT1_like"/>
    <property type="match status" value="1"/>
</dbReference>
<dbReference type="InterPro" id="IPR010987">
    <property type="entry name" value="Glutathione-S-Trfase_C-like"/>
</dbReference>
<dbReference type="Pfam" id="PF14497">
    <property type="entry name" value="GST_C_3"/>
    <property type="match status" value="1"/>
</dbReference>
<evidence type="ECO:0000259" key="4">
    <source>
        <dbReference type="PROSITE" id="PS50404"/>
    </source>
</evidence>
<dbReference type="GO" id="GO:0005737">
    <property type="term" value="C:cytoplasm"/>
    <property type="evidence" value="ECO:0007669"/>
    <property type="project" value="UniProtKB-ARBA"/>
</dbReference>
<dbReference type="Gene3D" id="1.20.1050.10">
    <property type="match status" value="1"/>
</dbReference>
<dbReference type="FunFam" id="3.40.30.10:FF:000156">
    <property type="entry name" value="Glutathione S-transferase 1"/>
    <property type="match status" value="1"/>
</dbReference>
<dbReference type="PROSITE" id="PS50404">
    <property type="entry name" value="GST_NTER"/>
    <property type="match status" value="1"/>
</dbReference>
<dbReference type="SFLD" id="SFLDG01150">
    <property type="entry name" value="Main.1:_Beta-like"/>
    <property type="match status" value="1"/>
</dbReference>
<gene>
    <name evidence="6" type="ORF">SBX37_07480</name>
    <name evidence="7" type="ORF">VIM7927_04199</name>
</gene>
<dbReference type="Proteomes" id="UP001283366">
    <property type="component" value="Unassembled WGS sequence"/>
</dbReference>
<dbReference type="AlphaFoldDB" id="A0A1Y6IYY3"/>
<reference evidence="6 9" key="2">
    <citation type="submission" date="2023-11" db="EMBL/GenBank/DDBJ databases">
        <title>Plant-associative lifestyle of Vibrio porteresiae and its evolutionary dynamics.</title>
        <authorList>
            <person name="Rameshkumar N."/>
            <person name="Kirti K."/>
        </authorList>
    </citation>
    <scope>NUCLEOTIDE SEQUENCE [LARGE SCALE GENOMIC DNA]</scope>
    <source>
        <strain evidence="6 9">MSSRF38</strain>
    </source>
</reference>
<reference evidence="7 8" key="1">
    <citation type="submission" date="2017-05" db="EMBL/GenBank/DDBJ databases">
        <authorList>
            <person name="Song R."/>
            <person name="Chenine A.L."/>
            <person name="Ruprecht R.M."/>
        </authorList>
    </citation>
    <scope>NUCLEOTIDE SEQUENCE [LARGE SCALE GENOMIC DNA]</scope>
    <source>
        <strain evidence="7 8">CECT 7927</strain>
    </source>
</reference>
<dbReference type="SUPFAM" id="SSF52833">
    <property type="entry name" value="Thioredoxin-like"/>
    <property type="match status" value="1"/>
</dbReference>
<protein>
    <recommendedName>
        <fullName evidence="1">glutathione transferase</fullName>
        <ecNumber evidence="1">2.5.1.18</ecNumber>
    </recommendedName>
</protein>
<dbReference type="Pfam" id="PF02798">
    <property type="entry name" value="GST_N"/>
    <property type="match status" value="1"/>
</dbReference>
<accession>A0A1Y6IYY3</accession>
<dbReference type="PROSITE" id="PS50405">
    <property type="entry name" value="GST_CTER"/>
    <property type="match status" value="1"/>
</dbReference>
<proteinExistence type="predicted"/>
<evidence type="ECO:0000256" key="3">
    <source>
        <dbReference type="ARBA" id="ARBA00047960"/>
    </source>
</evidence>
<keyword evidence="9" id="KW-1185">Reference proteome</keyword>
<dbReference type="InterPro" id="IPR040079">
    <property type="entry name" value="Glutathione_S-Trfase"/>
</dbReference>
<evidence type="ECO:0000313" key="6">
    <source>
        <dbReference type="EMBL" id="MDW6002697.1"/>
    </source>
</evidence>
<dbReference type="EMBL" id="FXXI01000013">
    <property type="protein sequence ID" value="SMS02857.1"/>
    <property type="molecule type" value="Genomic_DNA"/>
</dbReference>
<evidence type="ECO:0000313" key="7">
    <source>
        <dbReference type="EMBL" id="SMS02857.1"/>
    </source>
</evidence>
<dbReference type="EMBL" id="JAWRCO010000001">
    <property type="protein sequence ID" value="MDW6002697.1"/>
    <property type="molecule type" value="Genomic_DNA"/>
</dbReference>
<sequence length="216" mass="25203">MIYVHYLEQSRALRVIWLLEALKLEYEVIHYARDPKTWGAPSSLTAIHPLGKSPIIVDGEQTVTESGAIIEYLIDTYDHERRFRPESGQALLDYRYWLHAAEGSFMMWLVMRLIFIKSGEKVPFLLRPLIRSFLDKVDKLVIEPRLTTFFRYIDDFLGQHMWFAGEQLSGADFQMIVILLMADTRADLSPYPNIRRYIAQATQLDSYQQAMQKIPA</sequence>
<dbReference type="EC" id="2.5.1.18" evidence="1"/>
<dbReference type="Proteomes" id="UP000196125">
    <property type="component" value="Unassembled WGS sequence"/>
</dbReference>
<evidence type="ECO:0000256" key="1">
    <source>
        <dbReference type="ARBA" id="ARBA00012452"/>
    </source>
</evidence>